<name>A0A0D8ZYA5_9CYAN</name>
<dbReference type="Gene3D" id="1.10.260.40">
    <property type="entry name" value="lambda repressor-like DNA-binding domains"/>
    <property type="match status" value="1"/>
</dbReference>
<dbReference type="AlphaFoldDB" id="A0A0D8ZYA5"/>
<dbReference type="Proteomes" id="UP000032452">
    <property type="component" value="Unassembled WGS sequence"/>
</dbReference>
<dbReference type="CDD" id="cd00093">
    <property type="entry name" value="HTH_XRE"/>
    <property type="match status" value="1"/>
</dbReference>
<dbReference type="InterPro" id="IPR001387">
    <property type="entry name" value="Cro/C1-type_HTH"/>
</dbReference>
<dbReference type="RefSeq" id="WP_045052732.1">
    <property type="nucleotide sequence ID" value="NZ_CAWMDP010000017.1"/>
</dbReference>
<accession>A0A0D8ZYA5</accession>
<evidence type="ECO:0000313" key="1">
    <source>
        <dbReference type="EMBL" id="KJH73387.1"/>
    </source>
</evidence>
<dbReference type="GO" id="GO:0003677">
    <property type="term" value="F:DNA binding"/>
    <property type="evidence" value="ECO:0007669"/>
    <property type="project" value="InterPro"/>
</dbReference>
<evidence type="ECO:0000313" key="2">
    <source>
        <dbReference type="Proteomes" id="UP000032452"/>
    </source>
</evidence>
<comment type="caution">
    <text evidence="1">The sequence shown here is derived from an EMBL/GenBank/DDBJ whole genome shotgun (WGS) entry which is preliminary data.</text>
</comment>
<reference evidence="1 2" key="1">
    <citation type="submission" date="2015-02" db="EMBL/GenBank/DDBJ databases">
        <title>Draft genome of a novel marine cyanobacterium (Chroococcales) isolated from South Atlantic Ocean.</title>
        <authorList>
            <person name="Rigonato J."/>
            <person name="Alvarenga D.O."/>
            <person name="Branco L.H."/>
            <person name="Varani A.M."/>
            <person name="Brandini F.P."/>
            <person name="Fiore M.F."/>
        </authorList>
    </citation>
    <scope>NUCLEOTIDE SEQUENCE [LARGE SCALE GENOMIC DNA]</scope>
    <source>
        <strain evidence="1 2">CENA595</strain>
    </source>
</reference>
<protein>
    <submittedName>
        <fullName evidence="1">XRE family transcriptional regulator</fullName>
    </submittedName>
</protein>
<keyword evidence="2" id="KW-1185">Reference proteome</keyword>
<dbReference type="InterPro" id="IPR010982">
    <property type="entry name" value="Lambda_DNA-bd_dom_sf"/>
</dbReference>
<dbReference type="EMBL" id="JYON01000001">
    <property type="protein sequence ID" value="KJH73387.1"/>
    <property type="molecule type" value="Genomic_DNA"/>
</dbReference>
<proteinExistence type="predicted"/>
<sequence length="73" mass="8027">MSNNGLVRLKIKEFAAREGWTLKQVADKSGVAYGTIKTYAVSPGMAMADINALRKLAITFDILIEDLLEVVQE</sequence>
<dbReference type="SUPFAM" id="SSF47413">
    <property type="entry name" value="lambda repressor-like DNA-binding domains"/>
    <property type="match status" value="1"/>
</dbReference>
<organism evidence="1 2">
    <name type="scientific">Aliterella atlantica CENA595</name>
    <dbReference type="NCBI Taxonomy" id="1618023"/>
    <lineage>
        <taxon>Bacteria</taxon>
        <taxon>Bacillati</taxon>
        <taxon>Cyanobacteriota</taxon>
        <taxon>Cyanophyceae</taxon>
        <taxon>Chroococcidiopsidales</taxon>
        <taxon>Aliterellaceae</taxon>
        <taxon>Aliterella</taxon>
    </lineage>
</organism>
<gene>
    <name evidence="1" type="ORF">UH38_00990</name>
</gene>
<dbReference type="OrthoDB" id="2364157at2"/>
<dbReference type="STRING" id="1618023.UH38_00990"/>